<dbReference type="Gene3D" id="1.10.10.10">
    <property type="entry name" value="Winged helix-like DNA-binding domain superfamily/Winged helix DNA-binding domain"/>
    <property type="match status" value="1"/>
</dbReference>
<dbReference type="GO" id="GO:0000976">
    <property type="term" value="F:transcription cis-regulatory region binding"/>
    <property type="evidence" value="ECO:0007669"/>
    <property type="project" value="TreeGrafter"/>
</dbReference>
<sequence>MDIEKYRLHYLILEQQNLSQTARTTNYTQSTLSARVQKMEQELGAAVFQRTSFGLRITEAGILYKNFLRQTCEHYELLQHQLLVQPTQITLGMSRSSIHLYGSVIAKALQQQGNSPNFIIKTSGIINGQVRRNELSYAIISEPVQFFEDVRYTILADEFFDIVSHHAIQLKPNQPDFTLLVLSKTCVYTTKVVQWLESENINYQLKEIDSVGTIKDLLQLPRMAAVLNTKLIEPQDQLTEHLIPIDRTTKTYFICHNSVPSLLLPSLKKETL</sequence>
<proteinExistence type="inferred from homology"/>
<protein>
    <submittedName>
        <fullName evidence="6">DNA-binding transcriptional regulator IlvY</fullName>
    </submittedName>
</protein>
<evidence type="ECO:0000256" key="4">
    <source>
        <dbReference type="ARBA" id="ARBA00023163"/>
    </source>
</evidence>
<evidence type="ECO:0000256" key="3">
    <source>
        <dbReference type="ARBA" id="ARBA00023125"/>
    </source>
</evidence>
<dbReference type="InterPro" id="IPR000847">
    <property type="entry name" value="LysR_HTH_N"/>
</dbReference>
<dbReference type="InterPro" id="IPR036390">
    <property type="entry name" value="WH_DNA-bd_sf"/>
</dbReference>
<dbReference type="PROSITE" id="PS50931">
    <property type="entry name" value="HTH_LYSR"/>
    <property type="match status" value="1"/>
</dbReference>
<reference evidence="6" key="1">
    <citation type="submission" date="2014-07" db="EMBL/GenBank/DDBJ databases">
        <authorList>
            <person name="Urmite Genomes Urmite Genomes"/>
        </authorList>
    </citation>
    <scope>NUCLEOTIDE SEQUENCE</scope>
    <source>
        <strain evidence="6">13S34_air</strain>
    </source>
</reference>
<dbReference type="EMBL" id="LN483073">
    <property type="protein sequence ID" value="CDZ99347.1"/>
    <property type="molecule type" value="Genomic_DNA"/>
</dbReference>
<comment type="similarity">
    <text evidence="1">Belongs to the LysR transcriptional regulatory family.</text>
</comment>
<name>A0A078M1S8_9BACL</name>
<accession>A0A078M1S8</accession>
<keyword evidence="2" id="KW-0805">Transcription regulation</keyword>
<keyword evidence="3 6" id="KW-0238">DNA-binding</keyword>
<dbReference type="PANTHER" id="PTHR30126:SF40">
    <property type="entry name" value="HTH-TYPE TRANSCRIPTIONAL REGULATOR GLTR"/>
    <property type="match status" value="1"/>
</dbReference>
<keyword evidence="4" id="KW-0804">Transcription</keyword>
<gene>
    <name evidence="6" type="ORF">BN1050_00056</name>
</gene>
<dbReference type="InterPro" id="IPR036388">
    <property type="entry name" value="WH-like_DNA-bd_sf"/>
</dbReference>
<dbReference type="Pfam" id="PF00126">
    <property type="entry name" value="HTH_1"/>
    <property type="match status" value="1"/>
</dbReference>
<feature type="domain" description="HTH lysR-type" evidence="5">
    <location>
        <begin position="1"/>
        <end position="58"/>
    </location>
</feature>
<dbReference type="GO" id="GO:0003700">
    <property type="term" value="F:DNA-binding transcription factor activity"/>
    <property type="evidence" value="ECO:0007669"/>
    <property type="project" value="InterPro"/>
</dbReference>
<dbReference type="HOGENOM" id="CLU_955803_0_0_9"/>
<evidence type="ECO:0000256" key="2">
    <source>
        <dbReference type="ARBA" id="ARBA00023015"/>
    </source>
</evidence>
<organism evidence="6">
    <name type="scientific">Metalysinibacillus saudimassiliensis</name>
    <dbReference type="NCBI Taxonomy" id="1461583"/>
    <lineage>
        <taxon>Bacteria</taxon>
        <taxon>Bacillati</taxon>
        <taxon>Bacillota</taxon>
        <taxon>Bacilli</taxon>
        <taxon>Bacillales</taxon>
        <taxon>Caryophanaceae</taxon>
        <taxon>Metalysinibacillus</taxon>
    </lineage>
</organism>
<dbReference type="PANTHER" id="PTHR30126">
    <property type="entry name" value="HTH-TYPE TRANSCRIPTIONAL REGULATOR"/>
    <property type="match status" value="1"/>
</dbReference>
<dbReference type="PATRIC" id="fig|1461583.4.peg.55"/>
<evidence type="ECO:0000313" key="6">
    <source>
        <dbReference type="EMBL" id="CDZ99347.1"/>
    </source>
</evidence>
<evidence type="ECO:0000256" key="1">
    <source>
        <dbReference type="ARBA" id="ARBA00009437"/>
    </source>
</evidence>
<evidence type="ECO:0000259" key="5">
    <source>
        <dbReference type="PROSITE" id="PS50931"/>
    </source>
</evidence>
<dbReference type="SUPFAM" id="SSF46785">
    <property type="entry name" value="Winged helix' DNA-binding domain"/>
    <property type="match status" value="1"/>
</dbReference>
<dbReference type="AlphaFoldDB" id="A0A078M1S8"/>